<dbReference type="EMBL" id="JAAKFY010000011">
    <property type="protein sequence ID" value="KAF3849557.1"/>
    <property type="molecule type" value="Genomic_DNA"/>
</dbReference>
<evidence type="ECO:0000313" key="3">
    <source>
        <dbReference type="Proteomes" id="UP000518266"/>
    </source>
</evidence>
<proteinExistence type="predicted"/>
<evidence type="ECO:0000313" key="2">
    <source>
        <dbReference type="EMBL" id="KAF3849557.1"/>
    </source>
</evidence>
<dbReference type="AlphaFoldDB" id="A0A7J5YMB5"/>
<comment type="caution">
    <text evidence="2">The sequence shown here is derived from an EMBL/GenBank/DDBJ whole genome shotgun (WGS) entry which is preliminary data.</text>
</comment>
<protein>
    <submittedName>
        <fullName evidence="2">Uncharacterized protein</fullName>
    </submittedName>
</protein>
<accession>A0A7J5YMB5</accession>
<feature type="compositionally biased region" description="Acidic residues" evidence="1">
    <location>
        <begin position="74"/>
        <end position="87"/>
    </location>
</feature>
<sequence length="151" mass="16753">MRTEPARLVLPLGGSSSMARWVEEAWVEVPWVEVPRDFLTMGVLGSRSSSWAKSGSFSTCRLSFTIRLRRVEGGEEGAEQEEQEEEEGGKPAHSKHVFLLPTQNTEGIPTISIITYFVRKRARGISMRTRFRAAMPASSSATPTCHNERGG</sequence>
<feature type="region of interest" description="Disordered" evidence="1">
    <location>
        <begin position="73"/>
        <end position="95"/>
    </location>
</feature>
<keyword evidence="3" id="KW-1185">Reference proteome</keyword>
<organism evidence="2 3">
    <name type="scientific">Dissostichus mawsoni</name>
    <name type="common">Antarctic cod</name>
    <dbReference type="NCBI Taxonomy" id="36200"/>
    <lineage>
        <taxon>Eukaryota</taxon>
        <taxon>Metazoa</taxon>
        <taxon>Chordata</taxon>
        <taxon>Craniata</taxon>
        <taxon>Vertebrata</taxon>
        <taxon>Euteleostomi</taxon>
        <taxon>Actinopterygii</taxon>
        <taxon>Neopterygii</taxon>
        <taxon>Teleostei</taxon>
        <taxon>Neoteleostei</taxon>
        <taxon>Acanthomorphata</taxon>
        <taxon>Eupercaria</taxon>
        <taxon>Perciformes</taxon>
        <taxon>Notothenioidei</taxon>
        <taxon>Nototheniidae</taxon>
        <taxon>Dissostichus</taxon>
    </lineage>
</organism>
<gene>
    <name evidence="2" type="ORF">F7725_019276</name>
</gene>
<evidence type="ECO:0000256" key="1">
    <source>
        <dbReference type="SAM" id="MobiDB-lite"/>
    </source>
</evidence>
<name>A0A7J5YMB5_DISMA</name>
<dbReference type="OrthoDB" id="10586780at2759"/>
<dbReference type="Proteomes" id="UP000518266">
    <property type="component" value="Unassembled WGS sequence"/>
</dbReference>
<reference evidence="2 3" key="1">
    <citation type="submission" date="2020-03" db="EMBL/GenBank/DDBJ databases">
        <title>Dissostichus mawsoni Genome sequencing and assembly.</title>
        <authorList>
            <person name="Park H."/>
        </authorList>
    </citation>
    <scope>NUCLEOTIDE SEQUENCE [LARGE SCALE GENOMIC DNA]</scope>
    <source>
        <strain evidence="2">DM0001</strain>
        <tissue evidence="2">Muscle</tissue>
    </source>
</reference>
<feature type="non-terminal residue" evidence="2">
    <location>
        <position position="151"/>
    </location>
</feature>